<gene>
    <name evidence="1" type="ORF">AWU82_29870</name>
</gene>
<sequence>MATVISLRVRMKIIVTFLNGHPKTHLMISDYLHVSDSSHTRIALSIDDANRPAALFQSRRSFDS</sequence>
<organism evidence="1 2">
    <name type="scientific">Pseudomonas glycinae</name>
    <dbReference type="NCBI Taxonomy" id="1785145"/>
    <lineage>
        <taxon>Bacteria</taxon>
        <taxon>Pseudomonadati</taxon>
        <taxon>Pseudomonadota</taxon>
        <taxon>Gammaproteobacteria</taxon>
        <taxon>Pseudomonadales</taxon>
        <taxon>Pseudomonadaceae</taxon>
        <taxon>Pseudomonas</taxon>
    </lineage>
</organism>
<dbReference type="Proteomes" id="UP000075187">
    <property type="component" value="Chromosome"/>
</dbReference>
<dbReference type="RefSeq" id="WP_190241520.1">
    <property type="nucleotide sequence ID" value="NZ_CP014205.2"/>
</dbReference>
<dbReference type="EMBL" id="CP014205">
    <property type="protein sequence ID" value="AUG97622.1"/>
    <property type="molecule type" value="Genomic_DNA"/>
</dbReference>
<proteinExistence type="predicted"/>
<evidence type="ECO:0000313" key="2">
    <source>
        <dbReference type="Proteomes" id="UP000075187"/>
    </source>
</evidence>
<reference evidence="1" key="1">
    <citation type="submission" date="2017-12" db="EMBL/GenBank/DDBJ databases">
        <title>Pseudomonas sp. MS586 complete sequence.</title>
        <authorList>
            <person name="Lu S."/>
            <person name="Deng P."/>
        </authorList>
    </citation>
    <scope>NUCLEOTIDE SEQUENCE</scope>
    <source>
        <strain evidence="1">MS586</strain>
    </source>
</reference>
<evidence type="ECO:0000313" key="1">
    <source>
        <dbReference type="EMBL" id="AUG97622.1"/>
    </source>
</evidence>
<accession>A0ABM6QID5</accession>
<name>A0ABM6QID5_9PSED</name>
<keyword evidence="2" id="KW-1185">Reference proteome</keyword>
<protein>
    <submittedName>
        <fullName evidence="1">Uncharacterized protein</fullName>
    </submittedName>
</protein>